<dbReference type="AlphaFoldDB" id="A0A1F7H1R0"/>
<reference evidence="1 2" key="1">
    <citation type="journal article" date="2016" name="Nat. Commun.">
        <title>Thousands of microbial genomes shed light on interconnected biogeochemical processes in an aquifer system.</title>
        <authorList>
            <person name="Anantharaman K."/>
            <person name="Brown C.T."/>
            <person name="Hug L.A."/>
            <person name="Sharon I."/>
            <person name="Castelle C.J."/>
            <person name="Probst A.J."/>
            <person name="Thomas B.C."/>
            <person name="Singh A."/>
            <person name="Wilkins M.J."/>
            <person name="Karaoz U."/>
            <person name="Brodie E.L."/>
            <person name="Williams K.H."/>
            <person name="Hubbard S.S."/>
            <person name="Banfield J.F."/>
        </authorList>
    </citation>
    <scope>NUCLEOTIDE SEQUENCE [LARGE SCALE GENOMIC DNA]</scope>
</reference>
<comment type="caution">
    <text evidence="1">The sequence shown here is derived from an EMBL/GenBank/DDBJ whole genome shotgun (WGS) entry which is preliminary data.</text>
</comment>
<name>A0A1F7H1R0_9BACT</name>
<protein>
    <submittedName>
        <fullName evidence="1">Uncharacterized protein</fullName>
    </submittedName>
</protein>
<dbReference type="EMBL" id="MFZO01000019">
    <property type="protein sequence ID" value="OGK25065.1"/>
    <property type="molecule type" value="Genomic_DNA"/>
</dbReference>
<evidence type="ECO:0000313" key="2">
    <source>
        <dbReference type="Proteomes" id="UP000177913"/>
    </source>
</evidence>
<proteinExistence type="predicted"/>
<sequence length="146" mass="15903">MGMISILLVVLTEVFSSTLDVRRESESISSVEQDGNFLLNRFMYDIPRATNINQPNADGVTDTALDITIDGASFIYSINNGNLELTTGGTTKQLNGIDSTISNLTFKRIGNDDAKDTIQLGFTVTSKIQRTTGPESKSYQTTVGLR</sequence>
<organism evidence="1 2">
    <name type="scientific">Candidatus Roizmanbacteria bacterium RIFCSPHIGHO2_02_FULL_38_11</name>
    <dbReference type="NCBI Taxonomy" id="1802039"/>
    <lineage>
        <taxon>Bacteria</taxon>
        <taxon>Candidatus Roizmaniibacteriota</taxon>
    </lineage>
</organism>
<dbReference type="Proteomes" id="UP000177913">
    <property type="component" value="Unassembled WGS sequence"/>
</dbReference>
<accession>A0A1F7H1R0</accession>
<gene>
    <name evidence="1" type="ORF">A3C25_03350</name>
</gene>
<evidence type="ECO:0000313" key="1">
    <source>
        <dbReference type="EMBL" id="OGK25065.1"/>
    </source>
</evidence>